<evidence type="ECO:0000313" key="3">
    <source>
        <dbReference type="Proteomes" id="UP000000305"/>
    </source>
</evidence>
<proteinExistence type="predicted"/>
<dbReference type="EMBL" id="GL732525">
    <property type="protein sequence ID" value="EFX89079.1"/>
    <property type="molecule type" value="Genomic_DNA"/>
</dbReference>
<gene>
    <name evidence="2" type="ORF">DAPPUDRAFT_233754</name>
</gene>
<dbReference type="HOGENOM" id="CLU_1715102_0_0_1"/>
<dbReference type="KEGG" id="dpx:DAPPUDRAFT_233754"/>
<evidence type="ECO:0000256" key="1">
    <source>
        <dbReference type="SAM" id="MobiDB-lite"/>
    </source>
</evidence>
<organism evidence="2 3">
    <name type="scientific">Daphnia pulex</name>
    <name type="common">Water flea</name>
    <dbReference type="NCBI Taxonomy" id="6669"/>
    <lineage>
        <taxon>Eukaryota</taxon>
        <taxon>Metazoa</taxon>
        <taxon>Ecdysozoa</taxon>
        <taxon>Arthropoda</taxon>
        <taxon>Crustacea</taxon>
        <taxon>Branchiopoda</taxon>
        <taxon>Diplostraca</taxon>
        <taxon>Cladocera</taxon>
        <taxon>Anomopoda</taxon>
        <taxon>Daphniidae</taxon>
        <taxon>Daphnia</taxon>
    </lineage>
</organism>
<evidence type="ECO:0000313" key="2">
    <source>
        <dbReference type="EMBL" id="EFX89079.1"/>
    </source>
</evidence>
<feature type="compositionally biased region" description="Basic and acidic residues" evidence="1">
    <location>
        <begin position="126"/>
        <end position="153"/>
    </location>
</feature>
<dbReference type="InParanoid" id="E9FVM3"/>
<sequence length="153" mass="16611">MEDISVLKQRLGSLLAITALLGGGHTSAASPDRIQSMGNEEVAVEISGKWETPNDVGGGGVDISYAIRNAERAHISPRGKGEEIKKRTLTLAGSQQQQQQLDDNNGMAFDSPNRQRGVKELVNQNKESKVPSEKELDRRGGEKDTEKQEEGKS</sequence>
<dbReference type="AlphaFoldDB" id="E9FVM3"/>
<accession>E9FVM3</accession>
<keyword evidence="3" id="KW-1185">Reference proteome</keyword>
<reference evidence="2 3" key="1">
    <citation type="journal article" date="2011" name="Science">
        <title>The ecoresponsive genome of Daphnia pulex.</title>
        <authorList>
            <person name="Colbourne J.K."/>
            <person name="Pfrender M.E."/>
            <person name="Gilbert D."/>
            <person name="Thomas W.K."/>
            <person name="Tucker A."/>
            <person name="Oakley T.H."/>
            <person name="Tokishita S."/>
            <person name="Aerts A."/>
            <person name="Arnold G.J."/>
            <person name="Basu M.K."/>
            <person name="Bauer D.J."/>
            <person name="Caceres C.E."/>
            <person name="Carmel L."/>
            <person name="Casola C."/>
            <person name="Choi J.H."/>
            <person name="Detter J.C."/>
            <person name="Dong Q."/>
            <person name="Dusheyko S."/>
            <person name="Eads B.D."/>
            <person name="Frohlich T."/>
            <person name="Geiler-Samerotte K.A."/>
            <person name="Gerlach D."/>
            <person name="Hatcher P."/>
            <person name="Jogdeo S."/>
            <person name="Krijgsveld J."/>
            <person name="Kriventseva E.V."/>
            <person name="Kultz D."/>
            <person name="Laforsch C."/>
            <person name="Lindquist E."/>
            <person name="Lopez J."/>
            <person name="Manak J.R."/>
            <person name="Muller J."/>
            <person name="Pangilinan J."/>
            <person name="Patwardhan R.P."/>
            <person name="Pitluck S."/>
            <person name="Pritham E.J."/>
            <person name="Rechtsteiner A."/>
            <person name="Rho M."/>
            <person name="Rogozin I.B."/>
            <person name="Sakarya O."/>
            <person name="Salamov A."/>
            <person name="Schaack S."/>
            <person name="Shapiro H."/>
            <person name="Shiga Y."/>
            <person name="Skalitzky C."/>
            <person name="Smith Z."/>
            <person name="Souvorov A."/>
            <person name="Sung W."/>
            <person name="Tang Z."/>
            <person name="Tsuchiya D."/>
            <person name="Tu H."/>
            <person name="Vos H."/>
            <person name="Wang M."/>
            <person name="Wolf Y.I."/>
            <person name="Yamagata H."/>
            <person name="Yamada T."/>
            <person name="Ye Y."/>
            <person name="Shaw J.R."/>
            <person name="Andrews J."/>
            <person name="Crease T.J."/>
            <person name="Tang H."/>
            <person name="Lucas S.M."/>
            <person name="Robertson H.M."/>
            <person name="Bork P."/>
            <person name="Koonin E.V."/>
            <person name="Zdobnov E.M."/>
            <person name="Grigoriev I.V."/>
            <person name="Lynch M."/>
            <person name="Boore J.L."/>
        </authorList>
    </citation>
    <scope>NUCLEOTIDE SEQUENCE [LARGE SCALE GENOMIC DNA]</scope>
</reference>
<dbReference type="Proteomes" id="UP000000305">
    <property type="component" value="Unassembled WGS sequence"/>
</dbReference>
<feature type="region of interest" description="Disordered" evidence="1">
    <location>
        <begin position="90"/>
        <end position="153"/>
    </location>
</feature>
<name>E9FVM3_DAPPU</name>
<protein>
    <submittedName>
        <fullName evidence="2">Uncharacterized protein</fullName>
    </submittedName>
</protein>